<gene>
    <name evidence="1" type="ORF">CUNI_LOCUS14172</name>
</gene>
<protein>
    <submittedName>
        <fullName evidence="1">Uncharacterized protein</fullName>
    </submittedName>
</protein>
<dbReference type="OrthoDB" id="6200201at2759"/>
<sequence length="71" mass="8011">LAITDLGCLSTLLWTNICMTPAFYSLDLPFEPIQFQFVTSGIPHVMFSRISSWITALVTLERCLCITMPLK</sequence>
<dbReference type="EMBL" id="CAJHNH020003136">
    <property type="protein sequence ID" value="CAG5128614.1"/>
    <property type="molecule type" value="Genomic_DNA"/>
</dbReference>
<feature type="non-terminal residue" evidence="1">
    <location>
        <position position="1"/>
    </location>
</feature>
<comment type="caution">
    <text evidence="1">The sequence shown here is derived from an EMBL/GenBank/DDBJ whole genome shotgun (WGS) entry which is preliminary data.</text>
</comment>
<feature type="non-terminal residue" evidence="1">
    <location>
        <position position="71"/>
    </location>
</feature>
<keyword evidence="2" id="KW-1185">Reference proteome</keyword>
<name>A0A8S3ZG95_9EUPU</name>
<reference evidence="1" key="1">
    <citation type="submission" date="2021-04" db="EMBL/GenBank/DDBJ databases">
        <authorList>
            <consortium name="Molecular Ecology Group"/>
        </authorList>
    </citation>
    <scope>NUCLEOTIDE SEQUENCE</scope>
</reference>
<dbReference type="AlphaFoldDB" id="A0A8S3ZG95"/>
<dbReference type="Proteomes" id="UP000678393">
    <property type="component" value="Unassembled WGS sequence"/>
</dbReference>
<dbReference type="Gene3D" id="1.20.1070.10">
    <property type="entry name" value="Rhodopsin 7-helix transmembrane proteins"/>
    <property type="match status" value="1"/>
</dbReference>
<proteinExistence type="predicted"/>
<evidence type="ECO:0000313" key="2">
    <source>
        <dbReference type="Proteomes" id="UP000678393"/>
    </source>
</evidence>
<organism evidence="1 2">
    <name type="scientific">Candidula unifasciata</name>
    <dbReference type="NCBI Taxonomy" id="100452"/>
    <lineage>
        <taxon>Eukaryota</taxon>
        <taxon>Metazoa</taxon>
        <taxon>Spiralia</taxon>
        <taxon>Lophotrochozoa</taxon>
        <taxon>Mollusca</taxon>
        <taxon>Gastropoda</taxon>
        <taxon>Heterobranchia</taxon>
        <taxon>Euthyneura</taxon>
        <taxon>Panpulmonata</taxon>
        <taxon>Eupulmonata</taxon>
        <taxon>Stylommatophora</taxon>
        <taxon>Helicina</taxon>
        <taxon>Helicoidea</taxon>
        <taxon>Geomitridae</taxon>
        <taxon>Candidula</taxon>
    </lineage>
</organism>
<evidence type="ECO:0000313" key="1">
    <source>
        <dbReference type="EMBL" id="CAG5128614.1"/>
    </source>
</evidence>
<accession>A0A8S3ZG95</accession>